<dbReference type="WBParaSite" id="PDA_v2.g17242.t1">
    <property type="protein sequence ID" value="PDA_v2.g17242.t1"/>
    <property type="gene ID" value="PDA_v2.g17242"/>
</dbReference>
<name>A0A914PQY4_9BILA</name>
<protein>
    <submittedName>
        <fullName evidence="2">Uncharacterized protein</fullName>
    </submittedName>
</protein>
<proteinExistence type="predicted"/>
<sequence>MHISFDKKKPQFGKVAEEIIAKHGKYGVQDLIPIMSEGNKAPTTVSPLGYIFTKAASPEFLFAMLLREQLKVIEKEMGEKPTKLGFCIFDVYGKKEMNNVQTAIGKACELIKIKDFCFVPWK</sequence>
<reference evidence="2" key="1">
    <citation type="submission" date="2022-11" db="UniProtKB">
        <authorList>
            <consortium name="WormBaseParasite"/>
        </authorList>
    </citation>
    <scope>IDENTIFICATION</scope>
</reference>
<evidence type="ECO:0000313" key="1">
    <source>
        <dbReference type="Proteomes" id="UP000887578"/>
    </source>
</evidence>
<evidence type="ECO:0000313" key="2">
    <source>
        <dbReference type="WBParaSite" id="PDA_v2.g17242.t1"/>
    </source>
</evidence>
<organism evidence="1 2">
    <name type="scientific">Panagrolaimus davidi</name>
    <dbReference type="NCBI Taxonomy" id="227884"/>
    <lineage>
        <taxon>Eukaryota</taxon>
        <taxon>Metazoa</taxon>
        <taxon>Ecdysozoa</taxon>
        <taxon>Nematoda</taxon>
        <taxon>Chromadorea</taxon>
        <taxon>Rhabditida</taxon>
        <taxon>Tylenchina</taxon>
        <taxon>Panagrolaimomorpha</taxon>
        <taxon>Panagrolaimoidea</taxon>
        <taxon>Panagrolaimidae</taxon>
        <taxon>Panagrolaimus</taxon>
    </lineage>
</organism>
<accession>A0A914PQY4</accession>
<dbReference type="Proteomes" id="UP000887578">
    <property type="component" value="Unplaced"/>
</dbReference>
<keyword evidence="1" id="KW-1185">Reference proteome</keyword>
<dbReference type="AlphaFoldDB" id="A0A914PQY4"/>